<organism evidence="1 2">
    <name type="scientific">Sphingopyxis witflariensis</name>
    <dbReference type="NCBI Taxonomy" id="173675"/>
    <lineage>
        <taxon>Bacteria</taxon>
        <taxon>Pseudomonadati</taxon>
        <taxon>Pseudomonadota</taxon>
        <taxon>Alphaproteobacteria</taxon>
        <taxon>Sphingomonadales</taxon>
        <taxon>Sphingomonadaceae</taxon>
        <taxon>Sphingopyxis</taxon>
    </lineage>
</organism>
<evidence type="ECO:0000313" key="1">
    <source>
        <dbReference type="EMBL" id="OWQ97993.1"/>
    </source>
</evidence>
<dbReference type="EMBL" id="NISJ01000004">
    <property type="protein sequence ID" value="OWQ97993.1"/>
    <property type="molecule type" value="Genomic_DNA"/>
</dbReference>
<accession>A0A246JY21</accession>
<reference evidence="1 2" key="1">
    <citation type="journal article" date="2002" name="Int. J. Syst. Evol. Microbiol.">
        <title>Sphingopyxis witflariensis sp. nov., isolated from activated sludge.</title>
        <authorList>
            <person name="Kampfer P."/>
            <person name="Witzenberger R."/>
            <person name="Denner E.B."/>
            <person name="Busse H.J."/>
            <person name="Neef A."/>
        </authorList>
    </citation>
    <scope>NUCLEOTIDE SEQUENCE [LARGE SCALE GENOMIC DNA]</scope>
    <source>
        <strain evidence="1 2">DSM 14551</strain>
    </source>
</reference>
<protein>
    <submittedName>
        <fullName evidence="1">Uncharacterized protein</fullName>
    </submittedName>
</protein>
<dbReference type="Proteomes" id="UP000197097">
    <property type="component" value="Unassembled WGS sequence"/>
</dbReference>
<evidence type="ECO:0000313" key="2">
    <source>
        <dbReference type="Proteomes" id="UP000197097"/>
    </source>
</evidence>
<gene>
    <name evidence="1" type="ORF">CDQ91_10255</name>
</gene>
<name>A0A246JY21_9SPHN</name>
<dbReference type="RefSeq" id="WP_144036744.1">
    <property type="nucleotide sequence ID" value="NZ_NISJ01000004.1"/>
</dbReference>
<dbReference type="AlphaFoldDB" id="A0A246JY21"/>
<keyword evidence="2" id="KW-1185">Reference proteome</keyword>
<sequence>MSARPDIDWLLGATDETFGVQVWIARIENLKAHFSLIQSCLPNDNAWLINQVGAAMAEADRYIASAIPADDKAEELAA</sequence>
<comment type="caution">
    <text evidence="1">The sequence shown here is derived from an EMBL/GenBank/DDBJ whole genome shotgun (WGS) entry which is preliminary data.</text>
</comment>
<proteinExistence type="predicted"/>